<keyword evidence="6" id="KW-1185">Reference proteome</keyword>
<evidence type="ECO:0000313" key="6">
    <source>
        <dbReference type="Proteomes" id="UP000196138"/>
    </source>
</evidence>
<dbReference type="AlphaFoldDB" id="A0A1Y0EQ69"/>
<dbReference type="InterPro" id="IPR019734">
    <property type="entry name" value="TPR_rpt"/>
</dbReference>
<reference evidence="5 6" key="1">
    <citation type="submission" date="2017-05" db="EMBL/GenBank/DDBJ databases">
        <authorList>
            <person name="Song R."/>
            <person name="Chenine A.L."/>
            <person name="Ruprecht R.M."/>
        </authorList>
    </citation>
    <scope>NUCLEOTIDE SEQUENCE [LARGE SCALE GENOMIC DNA]</scope>
    <source>
        <strain evidence="5 6">DSM 26136</strain>
    </source>
</reference>
<feature type="domain" description="Tetratricopeptide repeat protein 21A/21B C-terminal ARM" evidence="4">
    <location>
        <begin position="71"/>
        <end position="157"/>
    </location>
</feature>
<evidence type="ECO:0000256" key="3">
    <source>
        <dbReference type="PROSITE-ProRule" id="PRU00339"/>
    </source>
</evidence>
<accession>A0A1Y0EQ69</accession>
<keyword evidence="1" id="KW-0677">Repeat</keyword>
<dbReference type="SUPFAM" id="SSF48452">
    <property type="entry name" value="TPR-like"/>
    <property type="match status" value="1"/>
</dbReference>
<name>A0A1Y0EQ69_9BURK</name>
<proteinExistence type="predicted"/>
<dbReference type="InterPro" id="IPR050498">
    <property type="entry name" value="Ycf3"/>
</dbReference>
<dbReference type="InterPro" id="IPR011990">
    <property type="entry name" value="TPR-like_helical_dom_sf"/>
</dbReference>
<dbReference type="SMART" id="SM00028">
    <property type="entry name" value="TPR"/>
    <property type="match status" value="4"/>
</dbReference>
<evidence type="ECO:0000256" key="2">
    <source>
        <dbReference type="ARBA" id="ARBA00022803"/>
    </source>
</evidence>
<dbReference type="InterPro" id="IPR056834">
    <property type="entry name" value="ARM_TT21_C"/>
</dbReference>
<feature type="repeat" description="TPR" evidence="3">
    <location>
        <begin position="68"/>
        <end position="101"/>
    </location>
</feature>
<dbReference type="OrthoDB" id="9814042at2"/>
<dbReference type="Proteomes" id="UP000196138">
    <property type="component" value="Chromosome"/>
</dbReference>
<dbReference type="PANTHER" id="PTHR44858:SF1">
    <property type="entry name" value="UDP-N-ACETYLGLUCOSAMINE--PEPTIDE N-ACETYLGLUCOSAMINYLTRANSFERASE SPINDLY-RELATED"/>
    <property type="match status" value="1"/>
</dbReference>
<dbReference type="Pfam" id="PF13432">
    <property type="entry name" value="TPR_16"/>
    <property type="match status" value="1"/>
</dbReference>
<feature type="repeat" description="TPR" evidence="3">
    <location>
        <begin position="102"/>
        <end position="135"/>
    </location>
</feature>
<dbReference type="Gene3D" id="1.25.40.10">
    <property type="entry name" value="Tetratricopeptide repeat domain"/>
    <property type="match status" value="1"/>
</dbReference>
<evidence type="ECO:0000259" key="4">
    <source>
        <dbReference type="Pfam" id="PF25063"/>
    </source>
</evidence>
<evidence type="ECO:0000256" key="1">
    <source>
        <dbReference type="ARBA" id="ARBA00022737"/>
    </source>
</evidence>
<keyword evidence="2 3" id="KW-0802">TPR repeat</keyword>
<dbReference type="PROSITE" id="PS50005">
    <property type="entry name" value="TPR"/>
    <property type="match status" value="2"/>
</dbReference>
<dbReference type="Pfam" id="PF25063">
    <property type="entry name" value="ARM_TT21_C"/>
    <property type="match status" value="1"/>
</dbReference>
<organism evidence="5 6">
    <name type="scientific">Comamonas serinivorans</name>
    <dbReference type="NCBI Taxonomy" id="1082851"/>
    <lineage>
        <taxon>Bacteria</taxon>
        <taxon>Pseudomonadati</taxon>
        <taxon>Pseudomonadota</taxon>
        <taxon>Betaproteobacteria</taxon>
        <taxon>Burkholderiales</taxon>
        <taxon>Comamonadaceae</taxon>
        <taxon>Comamonas</taxon>
    </lineage>
</organism>
<dbReference type="PROSITE" id="PS50293">
    <property type="entry name" value="TPR_REGION"/>
    <property type="match status" value="1"/>
</dbReference>
<gene>
    <name evidence="5" type="ORF">CCO03_13595</name>
</gene>
<dbReference type="RefSeq" id="WP_087281888.1">
    <property type="nucleotide sequence ID" value="NZ_CP021455.1"/>
</dbReference>
<protein>
    <recommendedName>
        <fullName evidence="4">Tetratricopeptide repeat protein 21A/21B C-terminal ARM domain-containing protein</fullName>
    </recommendedName>
</protein>
<evidence type="ECO:0000313" key="5">
    <source>
        <dbReference type="EMBL" id="ARU05580.1"/>
    </source>
</evidence>
<dbReference type="KEGG" id="cser:CCO03_13595"/>
<dbReference type="EMBL" id="CP021455">
    <property type="protein sequence ID" value="ARU05580.1"/>
    <property type="molecule type" value="Genomic_DNA"/>
</dbReference>
<sequence>MNAFARSAHRPLFPMEAHWRSWTRQGAVAVLVGAALLVGCTSTRTTSSTNSTDLADADRKVQPNRERATIRLTLATSYFQEGQYDVALEETSRVLDIDDTFSDAYSLRGLIYQRQGEFPKAQASFRRALQLKPSDADARHNLALMYCQNNQLAQAVDEFNQAVAAARQRDRGKTLLAMGICQVRLGDRNGGEASLARALQADPGNPLAAYNLALLQYQRGAYPEAMASVRVLNNGDRANAESMWLGIRIARKAGDGRTMRDLIEQMRRRFASSPQYQLLEQGAFDE</sequence>
<dbReference type="PANTHER" id="PTHR44858">
    <property type="entry name" value="TETRATRICOPEPTIDE REPEAT PROTEIN 6"/>
    <property type="match status" value="1"/>
</dbReference>